<dbReference type="EC" id="2.1.1.211" evidence="11"/>
<reference evidence="13" key="1">
    <citation type="submission" date="2015-12" db="EMBL/GenBank/DDBJ databases">
        <title>De novo transcriptome assembly of four potential Pierce s Disease insect vectors from Arizona vineyards.</title>
        <authorList>
            <person name="Tassone E.E."/>
        </authorList>
    </citation>
    <scope>NUCLEOTIDE SEQUENCE</scope>
</reference>
<keyword evidence="6 11" id="KW-0808">Transferase</keyword>
<dbReference type="GO" id="GO:0008270">
    <property type="term" value="F:zinc ion binding"/>
    <property type="evidence" value="ECO:0007669"/>
    <property type="project" value="UniProtKB-KW"/>
</dbReference>
<dbReference type="InterPro" id="IPR000571">
    <property type="entry name" value="Znf_CCCH"/>
</dbReference>
<keyword evidence="7 11" id="KW-0949">S-adenosyl-L-methionine</keyword>
<proteinExistence type="inferred from homology"/>
<keyword evidence="4 11" id="KW-0963">Cytoplasm</keyword>
<evidence type="ECO:0000256" key="6">
    <source>
        <dbReference type="ARBA" id="ARBA00022679"/>
    </source>
</evidence>
<keyword evidence="8 11" id="KW-0819">tRNA processing</keyword>
<keyword evidence="5 11" id="KW-0489">Methyltransferase</keyword>
<feature type="domain" description="C3H1-type" evidence="12">
    <location>
        <begin position="551"/>
        <end position="578"/>
    </location>
</feature>
<evidence type="ECO:0000313" key="13">
    <source>
        <dbReference type="EMBL" id="JAS22668.1"/>
    </source>
</evidence>
<comment type="subcellular location">
    <subcellularLocation>
        <location evidence="2 11">Cytoplasm</location>
    </subcellularLocation>
</comment>
<sequence length="578" mass="67289">MDCLKIVAEQTIVANSNQFWKSVEILNKRPHILNRHLIGAEILHEIKISDGEQVIEILNQLKLISSFDLKKVTSDYIKNHITNDFCNKDVPNSAHLVIFVKKLFPRSITNIPRLEITSYDYKSNRITSYNILSKGLESFKPISPEFTYSITFNDNKLELLIEKEVPINHPSCKWLILNLFPKFTKWIEKSDLDATIVPSLNLIPIEKYFNLYQKLKNDYGKKIVEEWPETTDPLKFVYEDIAIAAYLLLLWDNKPQKFVDLGCGNGLLVHILNSEGHIGIGYDLKARKIWKIYPTTTKLEVKCITPSEDTVFPSADWLLGNHSDELTLWIPVFASRSSYQCKFFVLPCCPYDFDGKKYQRTNVSLSQYNDYLDYVEMICNKCGFKTTKDKLRIPSTRRTCFIGTDRKYDESKILDHNIELKEFISSKFRNIQLSDISTTVNSWCFNFKPREEDTVRNCTKLDKSLIDEIVNLIVKQLLIKKRVCDDNNWNAGGILDISLIASLIPKENLKKLKNECGGLQTLIKNNRHIFKVECGKVQFRKPIKQQKRDKNWKIKPCWFFKNHPNSCPIEDEECSFKH</sequence>
<evidence type="ECO:0000256" key="4">
    <source>
        <dbReference type="ARBA" id="ARBA00022490"/>
    </source>
</evidence>
<evidence type="ECO:0000256" key="2">
    <source>
        <dbReference type="ARBA" id="ARBA00004496"/>
    </source>
</evidence>
<evidence type="ECO:0000256" key="1">
    <source>
        <dbReference type="ARBA" id="ARBA00002778"/>
    </source>
</evidence>
<name>A0A1B6DAG1_9HEMI</name>
<dbReference type="PANTHER" id="PTHR21210:SF0">
    <property type="entry name" value="TRNA (URACIL-O(2)-)-METHYLTRANSFERASE-RELATED"/>
    <property type="match status" value="1"/>
</dbReference>
<keyword evidence="10" id="KW-0863">Zinc-finger</keyword>
<evidence type="ECO:0000259" key="12">
    <source>
        <dbReference type="PROSITE" id="PS50103"/>
    </source>
</evidence>
<evidence type="ECO:0000256" key="10">
    <source>
        <dbReference type="PROSITE-ProRule" id="PRU00723"/>
    </source>
</evidence>
<dbReference type="PROSITE" id="PS50103">
    <property type="entry name" value="ZF_C3H1"/>
    <property type="match status" value="1"/>
</dbReference>
<accession>A0A1B6DAG1</accession>
<comment type="similarity">
    <text evidence="3 11">Belongs to the TRM44 family.</text>
</comment>
<organism evidence="13">
    <name type="scientific">Clastoptera arizonana</name>
    <name type="common">Arizona spittle bug</name>
    <dbReference type="NCBI Taxonomy" id="38151"/>
    <lineage>
        <taxon>Eukaryota</taxon>
        <taxon>Metazoa</taxon>
        <taxon>Ecdysozoa</taxon>
        <taxon>Arthropoda</taxon>
        <taxon>Hexapoda</taxon>
        <taxon>Insecta</taxon>
        <taxon>Pterygota</taxon>
        <taxon>Neoptera</taxon>
        <taxon>Paraneoptera</taxon>
        <taxon>Hemiptera</taxon>
        <taxon>Auchenorrhyncha</taxon>
        <taxon>Cercopoidea</taxon>
        <taxon>Clastopteridae</taxon>
        <taxon>Clastoptera</taxon>
    </lineage>
</organism>
<dbReference type="Pfam" id="PF07757">
    <property type="entry name" value="AdoMet_MTase"/>
    <property type="match status" value="1"/>
</dbReference>
<evidence type="ECO:0000256" key="5">
    <source>
        <dbReference type="ARBA" id="ARBA00022603"/>
    </source>
</evidence>
<dbReference type="EMBL" id="GEDC01014630">
    <property type="protein sequence ID" value="JAS22668.1"/>
    <property type="molecule type" value="Transcribed_RNA"/>
</dbReference>
<evidence type="ECO:0000256" key="9">
    <source>
        <dbReference type="ARBA" id="ARBA00047957"/>
    </source>
</evidence>
<evidence type="ECO:0000256" key="7">
    <source>
        <dbReference type="ARBA" id="ARBA00022691"/>
    </source>
</evidence>
<dbReference type="InterPro" id="IPR029063">
    <property type="entry name" value="SAM-dependent_MTases_sf"/>
</dbReference>
<keyword evidence="10" id="KW-0862">Zinc</keyword>
<dbReference type="PANTHER" id="PTHR21210">
    <property type="entry name" value="TRNA (URACIL-O(2)-)-METHYLTRANSFERASE-RELATED"/>
    <property type="match status" value="1"/>
</dbReference>
<keyword evidence="10" id="KW-0479">Metal-binding</keyword>
<dbReference type="GO" id="GO:0030488">
    <property type="term" value="P:tRNA methylation"/>
    <property type="evidence" value="ECO:0007669"/>
    <property type="project" value="UniProtKB-UniRule"/>
</dbReference>
<protein>
    <recommendedName>
        <fullName evidence="11">tRNA (uracil-O(2)-)-methyltransferase</fullName>
        <ecNumber evidence="11">2.1.1.211</ecNumber>
    </recommendedName>
</protein>
<evidence type="ECO:0000256" key="11">
    <source>
        <dbReference type="RuleBase" id="RU368004"/>
    </source>
</evidence>
<comment type="catalytic activity">
    <reaction evidence="9 11">
        <text>uridine(44) in tRNA(Ser) + S-adenosyl-L-methionine = 2'-O-methyluridine(44) in tRNA(Ser) + S-adenosyl-L-homocysteine + H(+)</text>
        <dbReference type="Rhea" id="RHEA:43100"/>
        <dbReference type="Rhea" id="RHEA-COMP:10339"/>
        <dbReference type="Rhea" id="RHEA-COMP:10340"/>
        <dbReference type="ChEBI" id="CHEBI:15378"/>
        <dbReference type="ChEBI" id="CHEBI:57856"/>
        <dbReference type="ChEBI" id="CHEBI:59789"/>
        <dbReference type="ChEBI" id="CHEBI:65315"/>
        <dbReference type="ChEBI" id="CHEBI:74478"/>
        <dbReference type="EC" id="2.1.1.211"/>
    </reaction>
</comment>
<dbReference type="InterPro" id="IPR011671">
    <property type="entry name" value="tRNA_uracil_MeTrfase"/>
</dbReference>
<dbReference type="GO" id="GO:0141101">
    <property type="term" value="F:tRNA(Ser) (uridine(44)-2'-O-)-methyltransferase activity"/>
    <property type="evidence" value="ECO:0007669"/>
    <property type="project" value="UniProtKB-EC"/>
</dbReference>
<comment type="function">
    <text evidence="1">Probable adenosyl-L-methionine (AdoMet)-dependent tRNA (uracil-O(2)-)-methyltransferase.</text>
</comment>
<gene>
    <name evidence="13" type="ORF">g.19514</name>
</gene>
<comment type="function">
    <text evidence="11">Adenosyl-L-methionine (AdoMet)-dependent tRNA (uracil-O(2)-)-methyltransferase.</text>
</comment>
<dbReference type="AlphaFoldDB" id="A0A1B6DAG1"/>
<evidence type="ECO:0000256" key="3">
    <source>
        <dbReference type="ARBA" id="ARBA00009056"/>
    </source>
</evidence>
<feature type="zinc finger region" description="C3H1-type" evidence="10">
    <location>
        <begin position="551"/>
        <end position="578"/>
    </location>
</feature>
<dbReference type="GO" id="GO:0005737">
    <property type="term" value="C:cytoplasm"/>
    <property type="evidence" value="ECO:0007669"/>
    <property type="project" value="UniProtKB-SubCell"/>
</dbReference>
<evidence type="ECO:0000256" key="8">
    <source>
        <dbReference type="ARBA" id="ARBA00022694"/>
    </source>
</evidence>
<dbReference type="SUPFAM" id="SSF53335">
    <property type="entry name" value="S-adenosyl-L-methionine-dependent methyltransferases"/>
    <property type="match status" value="1"/>
</dbReference>